<dbReference type="RefSeq" id="WP_006107882.1">
    <property type="nucleotide sequence ID" value="NZ_AOIO01000013.1"/>
</dbReference>
<comment type="caution">
    <text evidence="2">The sequence shown here is derived from an EMBL/GenBank/DDBJ whole genome shotgun (WGS) entry which is preliminary data.</text>
</comment>
<dbReference type="PATRIC" id="fig|29540.5.peg.955"/>
<dbReference type="OrthoDB" id="6763at2157"/>
<dbReference type="InterPro" id="IPR038695">
    <property type="entry name" value="Saro_0823-like_sf"/>
</dbReference>
<dbReference type="Pfam" id="PF02643">
    <property type="entry name" value="DUF192"/>
    <property type="match status" value="1"/>
</dbReference>
<gene>
    <name evidence="2" type="ORF">C481_04726</name>
</gene>
<dbReference type="eggNOG" id="arCOG03116">
    <property type="taxonomic scope" value="Archaea"/>
</dbReference>
<feature type="compositionally biased region" description="Acidic residues" evidence="1">
    <location>
        <begin position="43"/>
        <end position="56"/>
    </location>
</feature>
<evidence type="ECO:0008006" key="4">
    <source>
        <dbReference type="Google" id="ProtNLM"/>
    </source>
</evidence>
<reference evidence="2 3" key="1">
    <citation type="journal article" date="2014" name="PLoS Genet.">
        <title>Phylogenetically driven sequencing of extremely halophilic archaea reveals strategies for static and dynamic osmo-response.</title>
        <authorList>
            <person name="Becker E.A."/>
            <person name="Seitzer P.M."/>
            <person name="Tritt A."/>
            <person name="Larsen D."/>
            <person name="Krusor M."/>
            <person name="Yao A.I."/>
            <person name="Wu D."/>
            <person name="Madern D."/>
            <person name="Eisen J.A."/>
            <person name="Darling A.E."/>
            <person name="Facciotti M.T."/>
        </authorList>
    </citation>
    <scope>NUCLEOTIDE SEQUENCE [LARGE SCALE GENOMIC DNA]</scope>
    <source>
        <strain evidence="2 3">DSM 12278</strain>
    </source>
</reference>
<dbReference type="Proteomes" id="UP000011554">
    <property type="component" value="Unassembled WGS sequence"/>
</dbReference>
<sequence length="189" mass="20362">MSIDWSRRQLLGFSGLCALAGCLDTGGSTGSPNETETGSPDGETADEDGGTDDETIHEDYETTPVRVVTSDGTELGSVTAAIADTEAKTSLGLSDTDSLPSDRGMLFVFDSVDDHTFYMPDMDFGIDIVYADEDGTITRIHHASEPGPDEDGADQTYPGRGRYVLEVVYEWTTDHDVSEGDVLEFDLDE</sequence>
<dbReference type="PANTHER" id="PTHR37953">
    <property type="entry name" value="UPF0127 PROTEIN MJ1496"/>
    <property type="match status" value="1"/>
</dbReference>
<dbReference type="EMBL" id="AOIO01000013">
    <property type="protein sequence ID" value="ELZ04045.1"/>
    <property type="molecule type" value="Genomic_DNA"/>
</dbReference>
<evidence type="ECO:0000313" key="3">
    <source>
        <dbReference type="Proteomes" id="UP000011554"/>
    </source>
</evidence>
<evidence type="ECO:0000313" key="2">
    <source>
        <dbReference type="EMBL" id="ELZ04045.1"/>
    </source>
</evidence>
<organism evidence="2 3">
    <name type="scientific">Natrialba asiatica (strain ATCC 700177 / DSM 12278 / JCM 9576 / FERM P-10747 / NBRC 102637 / 172P1)</name>
    <dbReference type="NCBI Taxonomy" id="29540"/>
    <lineage>
        <taxon>Archaea</taxon>
        <taxon>Methanobacteriati</taxon>
        <taxon>Methanobacteriota</taxon>
        <taxon>Stenosarchaea group</taxon>
        <taxon>Halobacteria</taxon>
        <taxon>Halobacteriales</taxon>
        <taxon>Natrialbaceae</taxon>
        <taxon>Natrialba</taxon>
    </lineage>
</organism>
<proteinExistence type="predicted"/>
<keyword evidence="3" id="KW-1185">Reference proteome</keyword>
<dbReference type="Gene3D" id="2.60.120.1140">
    <property type="entry name" value="Protein of unknown function DUF192"/>
    <property type="match status" value="1"/>
</dbReference>
<name>M0AZV1_NATA1</name>
<dbReference type="AlphaFoldDB" id="M0AZV1"/>
<dbReference type="PANTHER" id="PTHR37953:SF1">
    <property type="entry name" value="UPF0127 PROTEIN MJ1496"/>
    <property type="match status" value="1"/>
</dbReference>
<evidence type="ECO:0000256" key="1">
    <source>
        <dbReference type="SAM" id="MobiDB-lite"/>
    </source>
</evidence>
<protein>
    <recommendedName>
        <fullName evidence="4">DUF192 domain-containing protein</fullName>
    </recommendedName>
</protein>
<feature type="region of interest" description="Disordered" evidence="1">
    <location>
        <begin position="27"/>
        <end position="62"/>
    </location>
</feature>
<dbReference type="PROSITE" id="PS51257">
    <property type="entry name" value="PROKAR_LIPOPROTEIN"/>
    <property type="match status" value="1"/>
</dbReference>
<accession>M0AZV1</accession>
<dbReference type="InterPro" id="IPR003795">
    <property type="entry name" value="DUF192"/>
</dbReference>